<accession>A0ABW8JDX7</accession>
<keyword evidence="1" id="KW-0812">Transmembrane</keyword>
<evidence type="ECO:0000313" key="3">
    <source>
        <dbReference type="Proteomes" id="UP001620461"/>
    </source>
</evidence>
<gene>
    <name evidence="2" type="ORF">ISP15_00010</name>
</gene>
<keyword evidence="3" id="KW-1185">Reference proteome</keyword>
<name>A0ABW8JDX7_9GAMM</name>
<keyword evidence="1" id="KW-1133">Transmembrane helix</keyword>
<feature type="transmembrane region" description="Helical" evidence="1">
    <location>
        <begin position="30"/>
        <end position="55"/>
    </location>
</feature>
<organism evidence="2 3">
    <name type="scientific">Dyella jejuensis</name>
    <dbReference type="NCBI Taxonomy" id="1432009"/>
    <lineage>
        <taxon>Bacteria</taxon>
        <taxon>Pseudomonadati</taxon>
        <taxon>Pseudomonadota</taxon>
        <taxon>Gammaproteobacteria</taxon>
        <taxon>Lysobacterales</taxon>
        <taxon>Rhodanobacteraceae</taxon>
        <taxon>Dyella</taxon>
    </lineage>
</organism>
<proteinExistence type="predicted"/>
<dbReference type="Proteomes" id="UP001620461">
    <property type="component" value="Unassembled WGS sequence"/>
</dbReference>
<reference evidence="2 3" key="1">
    <citation type="submission" date="2020-10" db="EMBL/GenBank/DDBJ databases">
        <title>Phylogeny of dyella-like bacteria.</title>
        <authorList>
            <person name="Fu J."/>
        </authorList>
    </citation>
    <scope>NUCLEOTIDE SEQUENCE [LARGE SCALE GENOMIC DNA]</scope>
    <source>
        <strain evidence="2 3">JP1</strain>
    </source>
</reference>
<evidence type="ECO:0000313" key="2">
    <source>
        <dbReference type="EMBL" id="MFK2898719.1"/>
    </source>
</evidence>
<keyword evidence="1" id="KW-0472">Membrane</keyword>
<comment type="caution">
    <text evidence="2">The sequence shown here is derived from an EMBL/GenBank/DDBJ whole genome shotgun (WGS) entry which is preliminary data.</text>
</comment>
<evidence type="ECO:0000256" key="1">
    <source>
        <dbReference type="SAM" id="Phobius"/>
    </source>
</evidence>
<sequence length="84" mass="9417">MKHQFDSKAIPAVGSEHDARRMYFMRVSAIGYLVLSIVVFVVFFGIQALIVPYFLPAPTIEDLGHPLEVTGTYTYFDGARSSFI</sequence>
<dbReference type="EMBL" id="JADIKJ010000001">
    <property type="protein sequence ID" value="MFK2898719.1"/>
    <property type="molecule type" value="Genomic_DNA"/>
</dbReference>
<dbReference type="RefSeq" id="WP_404543646.1">
    <property type="nucleotide sequence ID" value="NZ_JADIKJ010000001.1"/>
</dbReference>
<protein>
    <submittedName>
        <fullName evidence="2">Uncharacterized protein</fullName>
    </submittedName>
</protein>